<protein>
    <submittedName>
        <fullName evidence="2">G8336 protein</fullName>
    </submittedName>
</protein>
<feature type="compositionally biased region" description="Basic and acidic residues" evidence="1">
    <location>
        <begin position="63"/>
        <end position="75"/>
    </location>
</feature>
<comment type="caution">
    <text evidence="2">The sequence shown here is derived from an EMBL/GenBank/DDBJ whole genome shotgun (WGS) entry which is preliminary data.</text>
</comment>
<name>A0ABP1G170_9CHLO</name>
<gene>
    <name evidence="2" type="primary">g8336</name>
    <name evidence="2" type="ORF">VP750_LOCUS7165</name>
</gene>
<accession>A0ABP1G170</accession>
<keyword evidence="3" id="KW-1185">Reference proteome</keyword>
<dbReference type="EMBL" id="CAXHTA020000012">
    <property type="protein sequence ID" value="CAL5225506.1"/>
    <property type="molecule type" value="Genomic_DNA"/>
</dbReference>
<sequence>MPDLTYSSRPNYDSAVCGHAVSQQAVCPAKPDITHARSDGGHSVRRAKRARSPQGRGTASSDEGQRLHKVQKTEPTFEQRIEQAKATAQELRASMDSSFRSLRATFQRMEASAQVLTAPQHRIAERPRYQGTAINFWYKGAEDRMLEALRDDGRQRALAHLYTYNSVLTGEHETDIAAHFGRHFMSFLNSSHQSTDMERYMGVPEADSLAYTLSLDMPWKERCFIMEVIDKIDSERERRGARSAYLTFLGRTSCKKASWKDEKKLARAERRAELAA</sequence>
<reference evidence="2 3" key="1">
    <citation type="submission" date="2024-06" db="EMBL/GenBank/DDBJ databases">
        <authorList>
            <person name="Kraege A."/>
            <person name="Thomma B."/>
        </authorList>
    </citation>
    <scope>NUCLEOTIDE SEQUENCE [LARGE SCALE GENOMIC DNA]</scope>
</reference>
<dbReference type="Proteomes" id="UP001497392">
    <property type="component" value="Unassembled WGS sequence"/>
</dbReference>
<feature type="region of interest" description="Disordered" evidence="1">
    <location>
        <begin position="31"/>
        <end position="75"/>
    </location>
</feature>
<feature type="compositionally biased region" description="Basic and acidic residues" evidence="1">
    <location>
        <begin position="32"/>
        <end position="42"/>
    </location>
</feature>
<proteinExistence type="predicted"/>
<evidence type="ECO:0000313" key="3">
    <source>
        <dbReference type="Proteomes" id="UP001497392"/>
    </source>
</evidence>
<evidence type="ECO:0000313" key="2">
    <source>
        <dbReference type="EMBL" id="CAL5225506.1"/>
    </source>
</evidence>
<evidence type="ECO:0000256" key="1">
    <source>
        <dbReference type="SAM" id="MobiDB-lite"/>
    </source>
</evidence>
<organism evidence="2 3">
    <name type="scientific">Coccomyxa viridis</name>
    <dbReference type="NCBI Taxonomy" id="1274662"/>
    <lineage>
        <taxon>Eukaryota</taxon>
        <taxon>Viridiplantae</taxon>
        <taxon>Chlorophyta</taxon>
        <taxon>core chlorophytes</taxon>
        <taxon>Trebouxiophyceae</taxon>
        <taxon>Trebouxiophyceae incertae sedis</taxon>
        <taxon>Coccomyxaceae</taxon>
        <taxon>Coccomyxa</taxon>
    </lineage>
</organism>